<keyword evidence="1" id="KW-0808">Transferase</keyword>
<keyword evidence="2" id="KW-1185">Reference proteome</keyword>
<gene>
    <name evidence="1" type="primary">METTL5</name>
    <name evidence="1" type="ORF">HK097_008946</name>
</gene>
<name>A0AAD5SHP3_9FUNG</name>
<dbReference type="SUPFAM" id="SSF53335">
    <property type="entry name" value="S-adenosyl-L-methionine-dependent methyltransferases"/>
    <property type="match status" value="1"/>
</dbReference>
<dbReference type="PANTHER" id="PTHR23290">
    <property type="entry name" value="RRNA N6-ADENOSINE-METHYLTRANSFERASE METTL5"/>
    <property type="match status" value="1"/>
</dbReference>
<dbReference type="Pfam" id="PF06325">
    <property type="entry name" value="PrmA"/>
    <property type="match status" value="1"/>
</dbReference>
<evidence type="ECO:0000313" key="2">
    <source>
        <dbReference type="Proteomes" id="UP001212841"/>
    </source>
</evidence>
<dbReference type="AlphaFoldDB" id="A0AAD5SHP3"/>
<dbReference type="CDD" id="cd02440">
    <property type="entry name" value="AdoMet_MTases"/>
    <property type="match status" value="1"/>
</dbReference>
<keyword evidence="1" id="KW-0489">Methyltransferase</keyword>
<dbReference type="EMBL" id="JADGJD010000559">
    <property type="protein sequence ID" value="KAJ3050054.1"/>
    <property type="molecule type" value="Genomic_DNA"/>
</dbReference>
<dbReference type="Proteomes" id="UP001212841">
    <property type="component" value="Unassembled WGS sequence"/>
</dbReference>
<protein>
    <submittedName>
        <fullName evidence="1">Methyltransferase-like protein 5</fullName>
    </submittedName>
</protein>
<reference evidence="1" key="1">
    <citation type="submission" date="2020-05" db="EMBL/GenBank/DDBJ databases">
        <title>Phylogenomic resolution of chytrid fungi.</title>
        <authorList>
            <person name="Stajich J.E."/>
            <person name="Amses K."/>
            <person name="Simmons R."/>
            <person name="Seto K."/>
            <person name="Myers J."/>
            <person name="Bonds A."/>
            <person name="Quandt C.A."/>
            <person name="Barry K."/>
            <person name="Liu P."/>
            <person name="Grigoriev I."/>
            <person name="Longcore J.E."/>
            <person name="James T.Y."/>
        </authorList>
    </citation>
    <scope>NUCLEOTIDE SEQUENCE</scope>
    <source>
        <strain evidence="1">JEL0318</strain>
    </source>
</reference>
<dbReference type="GO" id="GO:0008988">
    <property type="term" value="F:rRNA (adenine-N6-)-methyltransferase activity"/>
    <property type="evidence" value="ECO:0007669"/>
    <property type="project" value="TreeGrafter"/>
</dbReference>
<dbReference type="PANTHER" id="PTHR23290:SF0">
    <property type="entry name" value="RRNA N6-ADENOSINE-METHYLTRANSFERASE METTL5"/>
    <property type="match status" value="1"/>
</dbReference>
<sequence>MKLKQLEAQLQTVSKFANPKIQYEQYPTSAHIASQLLYTAANTYDDIEDTVVLDLGVGCGVLSAGAGLLGAAYNIGVDIDPDALEQAAVNCEDLDTVAQQIPIDLIRANVEDLLPEDGSTKSPQSRLWADTVIMNPPFGTKTKVGIDMVFLQVAFSIAETAVYSLHKSSTREFILKKAASWGWRGEVVAELRYDIPASYKFHKKKSVDVEVDFLRFEKLDEE</sequence>
<comment type="caution">
    <text evidence="1">The sequence shown here is derived from an EMBL/GenBank/DDBJ whole genome shotgun (WGS) entry which is preliminary data.</text>
</comment>
<organism evidence="1 2">
    <name type="scientific">Rhizophlyctis rosea</name>
    <dbReference type="NCBI Taxonomy" id="64517"/>
    <lineage>
        <taxon>Eukaryota</taxon>
        <taxon>Fungi</taxon>
        <taxon>Fungi incertae sedis</taxon>
        <taxon>Chytridiomycota</taxon>
        <taxon>Chytridiomycota incertae sedis</taxon>
        <taxon>Chytridiomycetes</taxon>
        <taxon>Rhizophlyctidales</taxon>
        <taxon>Rhizophlyctidaceae</taxon>
        <taxon>Rhizophlyctis</taxon>
    </lineage>
</organism>
<dbReference type="InterPro" id="IPR051720">
    <property type="entry name" value="rRNA_MeTrfase/Polyamine_Synth"/>
</dbReference>
<proteinExistence type="predicted"/>
<evidence type="ECO:0000313" key="1">
    <source>
        <dbReference type="EMBL" id="KAJ3050054.1"/>
    </source>
</evidence>
<dbReference type="Gene3D" id="3.40.50.150">
    <property type="entry name" value="Vaccinia Virus protein VP39"/>
    <property type="match status" value="1"/>
</dbReference>
<dbReference type="InterPro" id="IPR029063">
    <property type="entry name" value="SAM-dependent_MTases_sf"/>
</dbReference>
<accession>A0AAD5SHP3</accession>